<dbReference type="AlphaFoldDB" id="F3L2K0"/>
<comment type="similarity">
    <text evidence="1">Belongs to the UPF0149 family.</text>
</comment>
<evidence type="ECO:0000256" key="1">
    <source>
        <dbReference type="ARBA" id="ARBA00038308"/>
    </source>
</evidence>
<organism evidence="2 3">
    <name type="scientific">Aequoribacter fuscus</name>
    <dbReference type="NCBI Taxonomy" id="2518989"/>
    <lineage>
        <taxon>Bacteria</taxon>
        <taxon>Pseudomonadati</taxon>
        <taxon>Pseudomonadota</taxon>
        <taxon>Gammaproteobacteria</taxon>
        <taxon>Cellvibrionales</taxon>
        <taxon>Halieaceae</taxon>
        <taxon>Aequoribacter</taxon>
    </lineage>
</organism>
<evidence type="ECO:0000313" key="2">
    <source>
        <dbReference type="EMBL" id="EGG29479.1"/>
    </source>
</evidence>
<dbReference type="Proteomes" id="UP000005615">
    <property type="component" value="Unassembled WGS sequence"/>
</dbReference>
<dbReference type="SUPFAM" id="SSF101327">
    <property type="entry name" value="YgfB-like"/>
    <property type="match status" value="1"/>
</dbReference>
<gene>
    <name evidence="2" type="ORF">IMCC3088_1774</name>
</gene>
<dbReference type="Gene3D" id="1.20.120.740">
    <property type="entry name" value="YgfB uncharacterised protein family UPF0149, PF03695"/>
    <property type="match status" value="1"/>
</dbReference>
<dbReference type="EMBL" id="AEIG01000050">
    <property type="protein sequence ID" value="EGG29479.1"/>
    <property type="molecule type" value="Genomic_DNA"/>
</dbReference>
<dbReference type="RefSeq" id="WP_009576006.1">
    <property type="nucleotide sequence ID" value="NZ_AEIG01000050.1"/>
</dbReference>
<reference evidence="2 3" key="1">
    <citation type="journal article" date="2011" name="J. Bacteriol.">
        <title>Genome sequence of strain IMCC3088, a proteorhodopsin-containing marine bacterium belonging to the OM60/NOR5 clade.</title>
        <authorList>
            <person name="Jang Y."/>
            <person name="Oh H.M."/>
            <person name="Kang I."/>
            <person name="Lee K."/>
            <person name="Yang S.J."/>
            <person name="Cho J.C."/>
        </authorList>
    </citation>
    <scope>NUCLEOTIDE SEQUENCE [LARGE SCALE GENOMIC DNA]</scope>
    <source>
        <strain evidence="2 3">IMCC3088</strain>
    </source>
</reference>
<dbReference type="Pfam" id="PF03695">
    <property type="entry name" value="UPF0149"/>
    <property type="match status" value="1"/>
</dbReference>
<proteinExistence type="inferred from homology"/>
<name>F3L2K0_9GAMM</name>
<comment type="caution">
    <text evidence="2">The sequence shown here is derived from an EMBL/GenBank/DDBJ whole genome shotgun (WGS) entry which is preliminary data.</text>
</comment>
<sequence length="194" mass="21529">MWIESDEVLASDFDQVADLFLMEGVDLSPSEWHGCVVGLLVSGLRSDDLLAAMGHALKESITGDLMVATEQAAAASLRALCDPDYGFSPLVPDDDDELELRSEGLALWCEGFLKGFAAGVTQSDQVTTESAEILRDLAQIARVEVSGFDDFDEQENDFFELLEYVRVVVLNLYSTYALDDDELSLEDEHERIWH</sequence>
<dbReference type="PANTHER" id="PTHR37528">
    <property type="entry name" value="UPF0149 PROTEIN YGFB"/>
    <property type="match status" value="1"/>
</dbReference>
<dbReference type="PANTHER" id="PTHR37528:SF1">
    <property type="entry name" value="UPF0149 PROTEIN YGFB"/>
    <property type="match status" value="1"/>
</dbReference>
<dbReference type="eggNOG" id="COG3079">
    <property type="taxonomic scope" value="Bacteria"/>
</dbReference>
<keyword evidence="3" id="KW-1185">Reference proteome</keyword>
<protein>
    <submittedName>
        <fullName evidence="2">Putative conserved exported protein</fullName>
    </submittedName>
</protein>
<dbReference type="STRING" id="2518989.IMCC3088_1774"/>
<dbReference type="GO" id="GO:0005829">
    <property type="term" value="C:cytosol"/>
    <property type="evidence" value="ECO:0007669"/>
    <property type="project" value="TreeGrafter"/>
</dbReference>
<dbReference type="InterPro" id="IPR036255">
    <property type="entry name" value="YgfB-like_sf"/>
</dbReference>
<dbReference type="OrthoDB" id="9783391at2"/>
<accession>F3L2K0</accession>
<dbReference type="InterPro" id="IPR011978">
    <property type="entry name" value="YgfB-like"/>
</dbReference>
<evidence type="ECO:0000313" key="3">
    <source>
        <dbReference type="Proteomes" id="UP000005615"/>
    </source>
</evidence>